<organism evidence="3 4">
    <name type="scientific">Ottowia thiooxydans</name>
    <dbReference type="NCBI Taxonomy" id="219182"/>
    <lineage>
        <taxon>Bacteria</taxon>
        <taxon>Pseudomonadati</taxon>
        <taxon>Pseudomonadota</taxon>
        <taxon>Betaproteobacteria</taxon>
        <taxon>Burkholderiales</taxon>
        <taxon>Comamonadaceae</taxon>
        <taxon>Ottowia</taxon>
    </lineage>
</organism>
<dbReference type="Gene3D" id="3.40.190.10">
    <property type="entry name" value="Periplasmic binding protein-like II"/>
    <property type="match status" value="1"/>
</dbReference>
<dbReference type="PANTHER" id="PTHR42928:SF5">
    <property type="entry name" value="BLR1237 PROTEIN"/>
    <property type="match status" value="1"/>
</dbReference>
<gene>
    <name evidence="3" type="ORF">ABIE13_001105</name>
</gene>
<comment type="similarity">
    <text evidence="1">Belongs to the UPF0065 (bug) family.</text>
</comment>
<keyword evidence="2" id="KW-0732">Signal</keyword>
<feature type="signal peptide" evidence="2">
    <location>
        <begin position="1"/>
        <end position="22"/>
    </location>
</feature>
<dbReference type="SUPFAM" id="SSF53850">
    <property type="entry name" value="Periplasmic binding protein-like II"/>
    <property type="match status" value="1"/>
</dbReference>
<evidence type="ECO:0000313" key="3">
    <source>
        <dbReference type="EMBL" id="MET4576005.1"/>
    </source>
</evidence>
<dbReference type="CDD" id="cd07012">
    <property type="entry name" value="PBP2_Bug_TTT"/>
    <property type="match status" value="1"/>
</dbReference>
<keyword evidence="3" id="KW-0675">Receptor</keyword>
<feature type="chain" id="PRO_5047340259" evidence="2">
    <location>
        <begin position="23"/>
        <end position="320"/>
    </location>
</feature>
<dbReference type="PIRSF" id="PIRSF017082">
    <property type="entry name" value="YflP"/>
    <property type="match status" value="1"/>
</dbReference>
<evidence type="ECO:0000256" key="1">
    <source>
        <dbReference type="ARBA" id="ARBA00006987"/>
    </source>
</evidence>
<dbReference type="PANTHER" id="PTHR42928">
    <property type="entry name" value="TRICARBOXYLATE-BINDING PROTEIN"/>
    <property type="match status" value="1"/>
</dbReference>
<dbReference type="Gene3D" id="3.40.190.150">
    <property type="entry name" value="Bordetella uptake gene, domain 1"/>
    <property type="match status" value="1"/>
</dbReference>
<proteinExistence type="inferred from homology"/>
<protein>
    <submittedName>
        <fullName evidence="3">Tripartite-type tricarboxylate transporter receptor subunit TctC</fullName>
    </submittedName>
</protein>
<dbReference type="Pfam" id="PF03401">
    <property type="entry name" value="TctC"/>
    <property type="match status" value="1"/>
</dbReference>
<keyword evidence="4" id="KW-1185">Reference proteome</keyword>
<dbReference type="InterPro" id="IPR042100">
    <property type="entry name" value="Bug_dom1"/>
</dbReference>
<sequence>MTIAKALCVAAAAVLSTTCLQAQETFPKRTVTFVVPFAASGATDHLARVLGLKLSKIWGQAVVIENRAGGGTIIGTQVVSKAPADGYTLLFTSYGFTANSVLRKNLPYASDAFRPVARVATGYNVLMVTNRLKKKSLKELIADSKTQSGGLSISSSGLGSSPHIAAEFFSKLTGANYTHVPYKGQGPAMVDLTAGVVDAMFDGMSSYSHVKRGYVGAVAIAAPQRHPDAPEIPTFKELGVDFVAGSWFGMLAPAGTPDAVVAKINADMQLALQDEEVKAQMVKTGASIGITSSEAFGQFLSQEATRLQNLVNQGAKIELN</sequence>
<evidence type="ECO:0000313" key="4">
    <source>
        <dbReference type="Proteomes" id="UP001549320"/>
    </source>
</evidence>
<dbReference type="InterPro" id="IPR005064">
    <property type="entry name" value="BUG"/>
</dbReference>
<accession>A0ABV2Q4Q0</accession>
<reference evidence="3 4" key="1">
    <citation type="submission" date="2024-06" db="EMBL/GenBank/DDBJ databases">
        <title>Sorghum-associated microbial communities from plants grown in Nebraska, USA.</title>
        <authorList>
            <person name="Schachtman D."/>
        </authorList>
    </citation>
    <scope>NUCLEOTIDE SEQUENCE [LARGE SCALE GENOMIC DNA]</scope>
    <source>
        <strain evidence="3 4">2709</strain>
    </source>
</reference>
<dbReference type="RefSeq" id="WP_354441830.1">
    <property type="nucleotide sequence ID" value="NZ_JBEPSH010000002.1"/>
</dbReference>
<evidence type="ECO:0000256" key="2">
    <source>
        <dbReference type="SAM" id="SignalP"/>
    </source>
</evidence>
<dbReference type="EMBL" id="JBEPSH010000002">
    <property type="protein sequence ID" value="MET4576005.1"/>
    <property type="molecule type" value="Genomic_DNA"/>
</dbReference>
<name>A0ABV2Q4Q0_9BURK</name>
<dbReference type="Proteomes" id="UP001549320">
    <property type="component" value="Unassembled WGS sequence"/>
</dbReference>
<comment type="caution">
    <text evidence="3">The sequence shown here is derived from an EMBL/GenBank/DDBJ whole genome shotgun (WGS) entry which is preliminary data.</text>
</comment>